<dbReference type="InterPro" id="IPR035901">
    <property type="entry name" value="GIY-YIG_endonuc_sf"/>
</dbReference>
<organism evidence="2">
    <name type="scientific">marine sediment metagenome</name>
    <dbReference type="NCBI Taxonomy" id="412755"/>
    <lineage>
        <taxon>unclassified sequences</taxon>
        <taxon>metagenomes</taxon>
        <taxon>ecological metagenomes</taxon>
    </lineage>
</organism>
<dbReference type="EMBL" id="LAZR01015795">
    <property type="protein sequence ID" value="KKM07335.1"/>
    <property type="molecule type" value="Genomic_DNA"/>
</dbReference>
<proteinExistence type="predicted"/>
<reference evidence="2" key="1">
    <citation type="journal article" date="2015" name="Nature">
        <title>Complex archaea that bridge the gap between prokaryotes and eukaryotes.</title>
        <authorList>
            <person name="Spang A."/>
            <person name="Saw J.H."/>
            <person name="Jorgensen S.L."/>
            <person name="Zaremba-Niedzwiedzka K."/>
            <person name="Martijn J."/>
            <person name="Lind A.E."/>
            <person name="van Eijk R."/>
            <person name="Schleper C."/>
            <person name="Guy L."/>
            <person name="Ettema T.J."/>
        </authorList>
    </citation>
    <scope>NUCLEOTIDE SEQUENCE</scope>
</reference>
<dbReference type="SUPFAM" id="SSF82771">
    <property type="entry name" value="GIY-YIG endonuclease"/>
    <property type="match status" value="1"/>
</dbReference>
<feature type="non-terminal residue" evidence="2">
    <location>
        <position position="204"/>
    </location>
</feature>
<dbReference type="InterPro" id="IPR000305">
    <property type="entry name" value="GIY-YIG_endonuc"/>
</dbReference>
<protein>
    <recommendedName>
        <fullName evidence="1">GIY-YIG domain-containing protein</fullName>
    </recommendedName>
</protein>
<evidence type="ECO:0000313" key="2">
    <source>
        <dbReference type="EMBL" id="KKM07335.1"/>
    </source>
</evidence>
<accession>A0A0F9H8E9</accession>
<name>A0A0F9H8E9_9ZZZZ</name>
<comment type="caution">
    <text evidence="2">The sequence shown here is derived from an EMBL/GenBank/DDBJ whole genome shotgun (WGS) entry which is preliminary data.</text>
</comment>
<feature type="domain" description="GIY-YIG" evidence="1">
    <location>
        <begin position="103"/>
        <end position="181"/>
    </location>
</feature>
<dbReference type="PROSITE" id="PS50164">
    <property type="entry name" value="GIY_YIG"/>
    <property type="match status" value="1"/>
</dbReference>
<gene>
    <name evidence="2" type="ORF">LCGC14_1734940</name>
</gene>
<evidence type="ECO:0000259" key="1">
    <source>
        <dbReference type="PROSITE" id="PS50164"/>
    </source>
</evidence>
<dbReference type="AlphaFoldDB" id="A0A0F9H8E9"/>
<sequence length="204" mass="23614">MKKNNSNSSKDIIPKLGEVPHGEGLLKNLPEPEETFKNEFRQFVKVKCKRPDVVFLHIEGEVFQCITIPVDLISIIPNHNDKRIRQLFTERLMIPGQNGELIEKGGIYVFFQTIKRPMTKKIYIGESINLITRLKNHPKKKEGSFSSILIITSLVSIGKEKLKVLESMLIEELKKNRDYDIINKQEQTNFHVDILEGDLIKKYL</sequence>